<evidence type="ECO:0000259" key="11">
    <source>
        <dbReference type="PROSITE" id="PS51523"/>
    </source>
</evidence>
<reference evidence="13" key="1">
    <citation type="journal article" date="2019" name="Curr. Biol.">
        <title>Genome Sequence of Striga asiatica Provides Insight into the Evolution of Plant Parasitism.</title>
        <authorList>
            <person name="Yoshida S."/>
            <person name="Kim S."/>
            <person name="Wafula E.K."/>
            <person name="Tanskanen J."/>
            <person name="Kim Y.M."/>
            <person name="Honaas L."/>
            <person name="Yang Z."/>
            <person name="Spallek T."/>
            <person name="Conn C.E."/>
            <person name="Ichihashi Y."/>
            <person name="Cheong K."/>
            <person name="Cui S."/>
            <person name="Der J.P."/>
            <person name="Gundlach H."/>
            <person name="Jiao Y."/>
            <person name="Hori C."/>
            <person name="Ishida J.K."/>
            <person name="Kasahara H."/>
            <person name="Kiba T."/>
            <person name="Kim M.S."/>
            <person name="Koo N."/>
            <person name="Laohavisit A."/>
            <person name="Lee Y.H."/>
            <person name="Lumba S."/>
            <person name="McCourt P."/>
            <person name="Mortimer J.C."/>
            <person name="Mutuku J.M."/>
            <person name="Nomura T."/>
            <person name="Sasaki-Sekimoto Y."/>
            <person name="Seto Y."/>
            <person name="Wang Y."/>
            <person name="Wakatake T."/>
            <person name="Sakakibara H."/>
            <person name="Demura T."/>
            <person name="Yamaguchi S."/>
            <person name="Yoneyama K."/>
            <person name="Manabe R.I."/>
            <person name="Nelson D.C."/>
            <person name="Schulman A.H."/>
            <person name="Timko M.P."/>
            <person name="dePamphilis C.W."/>
            <person name="Choi D."/>
            <person name="Shirasu K."/>
        </authorList>
    </citation>
    <scope>NUCLEOTIDE SEQUENCE [LARGE SCALE GENOMIC DNA]</scope>
    <source>
        <strain evidence="13">cv. UVA1</strain>
    </source>
</reference>
<feature type="region of interest" description="Disordered" evidence="10">
    <location>
        <begin position="249"/>
        <end position="305"/>
    </location>
</feature>
<keyword evidence="7 12" id="KW-0371">Homeobox</keyword>
<evidence type="ECO:0000256" key="9">
    <source>
        <dbReference type="ARBA" id="ARBA00023242"/>
    </source>
</evidence>
<dbReference type="OrthoDB" id="1929626at2759"/>
<accession>A0A5A7R2G4</accession>
<keyword evidence="2" id="KW-0479">Metal-binding</keyword>
<organism evidence="12 13">
    <name type="scientific">Striga asiatica</name>
    <name type="common">Asiatic witchweed</name>
    <name type="synonym">Buchnera asiatica</name>
    <dbReference type="NCBI Taxonomy" id="4170"/>
    <lineage>
        <taxon>Eukaryota</taxon>
        <taxon>Viridiplantae</taxon>
        <taxon>Streptophyta</taxon>
        <taxon>Embryophyta</taxon>
        <taxon>Tracheophyta</taxon>
        <taxon>Spermatophyta</taxon>
        <taxon>Magnoliopsida</taxon>
        <taxon>eudicotyledons</taxon>
        <taxon>Gunneridae</taxon>
        <taxon>Pentapetalae</taxon>
        <taxon>asterids</taxon>
        <taxon>lamiids</taxon>
        <taxon>Lamiales</taxon>
        <taxon>Orobanchaceae</taxon>
        <taxon>Buchnereae</taxon>
        <taxon>Striga</taxon>
    </lineage>
</organism>
<dbReference type="NCBIfam" id="TIGR01566">
    <property type="entry name" value="ZF_HD_prot_N"/>
    <property type="match status" value="1"/>
</dbReference>
<keyword evidence="5" id="KW-0805">Transcription regulation</keyword>
<protein>
    <submittedName>
        <fullName evidence="12">Homeobox protein 30</fullName>
    </submittedName>
</protein>
<dbReference type="InterPro" id="IPR006456">
    <property type="entry name" value="ZF_HD_homeobox_Cys/His_dimer"/>
</dbReference>
<evidence type="ECO:0000256" key="7">
    <source>
        <dbReference type="ARBA" id="ARBA00023155"/>
    </source>
</evidence>
<dbReference type="GO" id="GO:0008270">
    <property type="term" value="F:zinc ion binding"/>
    <property type="evidence" value="ECO:0007669"/>
    <property type="project" value="UniProtKB-KW"/>
</dbReference>
<evidence type="ECO:0000256" key="10">
    <source>
        <dbReference type="SAM" id="MobiDB-lite"/>
    </source>
</evidence>
<dbReference type="Proteomes" id="UP000325081">
    <property type="component" value="Unassembled WGS sequence"/>
</dbReference>
<dbReference type="Gene3D" id="1.10.10.60">
    <property type="entry name" value="Homeodomain-like"/>
    <property type="match status" value="1"/>
</dbReference>
<evidence type="ECO:0000256" key="4">
    <source>
        <dbReference type="ARBA" id="ARBA00022833"/>
    </source>
</evidence>
<evidence type="ECO:0000256" key="6">
    <source>
        <dbReference type="ARBA" id="ARBA00023125"/>
    </source>
</evidence>
<proteinExistence type="predicted"/>
<dbReference type="PANTHER" id="PTHR31948:SF72">
    <property type="entry name" value="ZINC-FINGER HOMEODOMAIN PROTEIN 10"/>
    <property type="match status" value="1"/>
</dbReference>
<dbReference type="NCBIfam" id="TIGR01565">
    <property type="entry name" value="homeo_ZF_HD"/>
    <property type="match status" value="1"/>
</dbReference>
<sequence length="305" mass="32710">MELGNSTVKTPEPESETRNPARTQPPAKATPLSNGVLKRHAPPHHHHHIPVVVTYRECLKNHAASLGGHAVDGCGEFMPSPASDPAEPASLTCAACGCHRNFHRREPDEPPLPPPSAVPALEYQPHHRHHPPPPRSDSGGSPSDSPSPPPISSSYYPSAPHMLLALSHGLSASPTTGSVFASPHVPGSGSRKRHRTKFTQLQKEKMLDFSEKVGWKMQKRDDGAINELCNEIGVDRGVFKVWMHNNKNNYGKKDSDPPAAAPVAATNGNGVSRHHHDVKQNAHPHHLHGSTTAQALGTNGSSSSS</sequence>
<dbReference type="FunFam" id="1.10.10.60:FF:000257">
    <property type="entry name" value="Zinc-finger homeodomain protein 2"/>
    <property type="match status" value="1"/>
</dbReference>
<evidence type="ECO:0000256" key="1">
    <source>
        <dbReference type="ARBA" id="ARBA00004123"/>
    </source>
</evidence>
<evidence type="ECO:0000313" key="13">
    <source>
        <dbReference type="Proteomes" id="UP000325081"/>
    </source>
</evidence>
<dbReference type="Pfam" id="PF04770">
    <property type="entry name" value="ZF-HD_dimer"/>
    <property type="match status" value="1"/>
</dbReference>
<evidence type="ECO:0000256" key="3">
    <source>
        <dbReference type="ARBA" id="ARBA00022771"/>
    </source>
</evidence>
<keyword evidence="3" id="KW-0863">Zinc-finger</keyword>
<dbReference type="InterPro" id="IPR006455">
    <property type="entry name" value="Homeodomain_ZF_HD"/>
</dbReference>
<keyword evidence="8" id="KW-0804">Transcription</keyword>
<dbReference type="SUPFAM" id="SSF46689">
    <property type="entry name" value="Homeodomain-like"/>
    <property type="match status" value="1"/>
</dbReference>
<dbReference type="GO" id="GO:0003700">
    <property type="term" value="F:DNA-binding transcription factor activity"/>
    <property type="evidence" value="ECO:0007669"/>
    <property type="project" value="TreeGrafter"/>
</dbReference>
<keyword evidence="9" id="KW-0539">Nucleus</keyword>
<comment type="caution">
    <text evidence="12">The sequence shown here is derived from an EMBL/GenBank/DDBJ whole genome shotgun (WGS) entry which is preliminary data.</text>
</comment>
<dbReference type="GO" id="GO:0000976">
    <property type="term" value="F:transcription cis-regulatory region binding"/>
    <property type="evidence" value="ECO:0007669"/>
    <property type="project" value="TreeGrafter"/>
</dbReference>
<feature type="compositionally biased region" description="Basic residues" evidence="10">
    <location>
        <begin position="272"/>
        <end position="288"/>
    </location>
</feature>
<evidence type="ECO:0000313" key="12">
    <source>
        <dbReference type="EMBL" id="GER50491.1"/>
    </source>
</evidence>
<dbReference type="PROSITE" id="PS51523">
    <property type="entry name" value="ZF_HD_DIMER"/>
    <property type="match status" value="1"/>
</dbReference>
<name>A0A5A7R2G4_STRAF</name>
<dbReference type="GO" id="GO:0050793">
    <property type="term" value="P:regulation of developmental process"/>
    <property type="evidence" value="ECO:0007669"/>
    <property type="project" value="TreeGrafter"/>
</dbReference>
<gene>
    <name evidence="12" type="ORF">STAS_27795</name>
</gene>
<keyword evidence="6 12" id="KW-0238">DNA-binding</keyword>
<feature type="domain" description="ZF-HD dimerization-type" evidence="11">
    <location>
        <begin position="55"/>
        <end position="106"/>
    </location>
</feature>
<comment type="subcellular location">
    <subcellularLocation>
        <location evidence="1">Nucleus</location>
    </subcellularLocation>
</comment>
<keyword evidence="4" id="KW-0862">Zinc</keyword>
<evidence type="ECO:0000256" key="8">
    <source>
        <dbReference type="ARBA" id="ARBA00023163"/>
    </source>
</evidence>
<dbReference type="PANTHER" id="PTHR31948">
    <property type="entry name" value="ZINC-FINGER HOMEODOMAIN PROTEIN 2"/>
    <property type="match status" value="1"/>
</dbReference>
<evidence type="ECO:0000256" key="2">
    <source>
        <dbReference type="ARBA" id="ARBA00022723"/>
    </source>
</evidence>
<dbReference type="InterPro" id="IPR009057">
    <property type="entry name" value="Homeodomain-like_sf"/>
</dbReference>
<dbReference type="GO" id="GO:0005634">
    <property type="term" value="C:nucleus"/>
    <property type="evidence" value="ECO:0007669"/>
    <property type="project" value="UniProtKB-SubCell"/>
</dbReference>
<evidence type="ECO:0000256" key="5">
    <source>
        <dbReference type="ARBA" id="ARBA00023015"/>
    </source>
</evidence>
<dbReference type="EMBL" id="BKCP01009292">
    <property type="protein sequence ID" value="GER50491.1"/>
    <property type="molecule type" value="Genomic_DNA"/>
</dbReference>
<feature type="compositionally biased region" description="Polar residues" evidence="10">
    <location>
        <begin position="289"/>
        <end position="305"/>
    </location>
</feature>
<keyword evidence="13" id="KW-1185">Reference proteome</keyword>
<feature type="region of interest" description="Disordered" evidence="10">
    <location>
        <begin position="177"/>
        <end position="196"/>
    </location>
</feature>
<feature type="region of interest" description="Disordered" evidence="10">
    <location>
        <begin position="106"/>
        <end position="156"/>
    </location>
</feature>
<feature type="region of interest" description="Disordered" evidence="10">
    <location>
        <begin position="1"/>
        <end position="44"/>
    </location>
</feature>
<dbReference type="AlphaFoldDB" id="A0A5A7R2G4"/>